<dbReference type="InterPro" id="IPR051784">
    <property type="entry name" value="Nod_factor_ABC_transporter"/>
</dbReference>
<protein>
    <recommendedName>
        <fullName evidence="6">Transport permease protein</fullName>
    </recommendedName>
</protein>
<dbReference type="PIRSF" id="PIRSF006648">
    <property type="entry name" value="DrrB"/>
    <property type="match status" value="1"/>
</dbReference>
<dbReference type="InterPro" id="IPR013525">
    <property type="entry name" value="ABC2_TM"/>
</dbReference>
<comment type="subcellular location">
    <subcellularLocation>
        <location evidence="6">Cell membrane</location>
        <topology evidence="6">Multi-pass membrane protein</topology>
    </subcellularLocation>
    <subcellularLocation>
        <location evidence="1">Membrane</location>
        <topology evidence="1">Multi-pass membrane protein</topology>
    </subcellularLocation>
</comment>
<feature type="transmembrane region" description="Helical" evidence="6">
    <location>
        <begin position="189"/>
        <end position="210"/>
    </location>
</feature>
<evidence type="ECO:0000256" key="4">
    <source>
        <dbReference type="ARBA" id="ARBA00023136"/>
    </source>
</evidence>
<gene>
    <name evidence="8" type="ORF">DPM12_20680</name>
</gene>
<dbReference type="PANTHER" id="PTHR43229">
    <property type="entry name" value="NODULATION PROTEIN J"/>
    <property type="match status" value="1"/>
</dbReference>
<keyword evidence="2 6" id="KW-0812">Transmembrane</keyword>
<dbReference type="GO" id="GO:0046677">
    <property type="term" value="P:response to antibiotic"/>
    <property type="evidence" value="ECO:0007669"/>
    <property type="project" value="UniProtKB-KW"/>
</dbReference>
<comment type="similarity">
    <text evidence="6">Belongs to the ABC-2 integral membrane protein family.</text>
</comment>
<evidence type="ECO:0000256" key="2">
    <source>
        <dbReference type="ARBA" id="ARBA00022692"/>
    </source>
</evidence>
<accession>A0A329QB22</accession>
<feature type="transmembrane region" description="Helical" evidence="6">
    <location>
        <begin position="126"/>
        <end position="148"/>
    </location>
</feature>
<dbReference type="GO" id="GO:0140359">
    <property type="term" value="F:ABC-type transporter activity"/>
    <property type="evidence" value="ECO:0007669"/>
    <property type="project" value="InterPro"/>
</dbReference>
<dbReference type="InterPro" id="IPR000412">
    <property type="entry name" value="ABC_2_transport"/>
</dbReference>
<organism evidence="8 9">
    <name type="scientific">Phytoactinopolyspora halophila</name>
    <dbReference type="NCBI Taxonomy" id="1981511"/>
    <lineage>
        <taxon>Bacteria</taxon>
        <taxon>Bacillati</taxon>
        <taxon>Actinomycetota</taxon>
        <taxon>Actinomycetes</taxon>
        <taxon>Jiangellales</taxon>
        <taxon>Jiangellaceae</taxon>
        <taxon>Phytoactinopolyspora</taxon>
    </lineage>
</organism>
<evidence type="ECO:0000256" key="6">
    <source>
        <dbReference type="RuleBase" id="RU361157"/>
    </source>
</evidence>
<name>A0A329QB22_9ACTN</name>
<comment type="caution">
    <text evidence="8">The sequence shown here is derived from an EMBL/GenBank/DDBJ whole genome shotgun (WGS) entry which is preliminary data.</text>
</comment>
<feature type="domain" description="ABC transmembrane type-2" evidence="7">
    <location>
        <begin position="41"/>
        <end position="271"/>
    </location>
</feature>
<keyword evidence="3 6" id="KW-1133">Transmembrane helix</keyword>
<keyword evidence="4 6" id="KW-0472">Membrane</keyword>
<dbReference type="OrthoDB" id="9255971at2"/>
<evidence type="ECO:0000259" key="7">
    <source>
        <dbReference type="PROSITE" id="PS51012"/>
    </source>
</evidence>
<dbReference type="Pfam" id="PF01061">
    <property type="entry name" value="ABC2_membrane"/>
    <property type="match status" value="1"/>
</dbReference>
<dbReference type="PANTHER" id="PTHR43229:SF2">
    <property type="entry name" value="NODULATION PROTEIN J"/>
    <property type="match status" value="1"/>
</dbReference>
<keyword evidence="6" id="KW-0813">Transport</keyword>
<sequence>MSGTITSASGPGRLSGLGVVLWREHRAMLGRWIARLRREPLTIAALLAQPMIWLLLFGHLFAGMANTASVPGDSYVQFMTAGAVVMTIFNACLQGGVELLFDRETGLLSRMFAAPVHRISIVSSRFVYLVALTSAQSAIILFAAYLIGVRYATGLAGIAACLAIGAAFGAGVTSLSMVLAFSLRSHSQFFPITGFVGLPLTFVSSALVPVDLMPSWMRVLAGLNPMTHAIDGVRSLVLHGWRLDVLAATAGALLLFDLCCLALAAWVLRRKLP</sequence>
<proteinExistence type="inferred from homology"/>
<evidence type="ECO:0000313" key="9">
    <source>
        <dbReference type="Proteomes" id="UP000250462"/>
    </source>
</evidence>
<dbReference type="Proteomes" id="UP000250462">
    <property type="component" value="Unassembled WGS sequence"/>
</dbReference>
<dbReference type="PROSITE" id="PS51012">
    <property type="entry name" value="ABC_TM2"/>
    <property type="match status" value="1"/>
</dbReference>
<feature type="transmembrane region" description="Helical" evidence="6">
    <location>
        <begin position="154"/>
        <end position="182"/>
    </location>
</feature>
<evidence type="ECO:0000256" key="5">
    <source>
        <dbReference type="ARBA" id="ARBA00023251"/>
    </source>
</evidence>
<evidence type="ECO:0000256" key="1">
    <source>
        <dbReference type="ARBA" id="ARBA00004141"/>
    </source>
</evidence>
<feature type="transmembrane region" description="Helical" evidence="6">
    <location>
        <begin position="41"/>
        <end position="62"/>
    </location>
</feature>
<dbReference type="EMBL" id="QMIG01000038">
    <property type="protein sequence ID" value="RAW09600.1"/>
    <property type="molecule type" value="Genomic_DNA"/>
</dbReference>
<feature type="transmembrane region" description="Helical" evidence="6">
    <location>
        <begin position="245"/>
        <end position="268"/>
    </location>
</feature>
<keyword evidence="5" id="KW-0046">Antibiotic resistance</keyword>
<evidence type="ECO:0000256" key="3">
    <source>
        <dbReference type="ARBA" id="ARBA00022989"/>
    </source>
</evidence>
<dbReference type="InterPro" id="IPR047817">
    <property type="entry name" value="ABC2_TM_bact-type"/>
</dbReference>
<dbReference type="AlphaFoldDB" id="A0A329QB22"/>
<reference evidence="8 9" key="1">
    <citation type="submission" date="2018-06" db="EMBL/GenBank/DDBJ databases">
        <title>Phytoactinopolyspora halophila sp. nov., a novel halophilic actinomycete isolated from a saline soil in China.</title>
        <authorList>
            <person name="Tang S.-K."/>
        </authorList>
    </citation>
    <scope>NUCLEOTIDE SEQUENCE [LARGE SCALE GENOMIC DNA]</scope>
    <source>
        <strain evidence="8 9">YIM 96934</strain>
    </source>
</reference>
<evidence type="ECO:0000313" key="8">
    <source>
        <dbReference type="EMBL" id="RAW09600.1"/>
    </source>
</evidence>
<dbReference type="GO" id="GO:0043190">
    <property type="term" value="C:ATP-binding cassette (ABC) transporter complex"/>
    <property type="evidence" value="ECO:0007669"/>
    <property type="project" value="InterPro"/>
</dbReference>
<keyword evidence="9" id="KW-1185">Reference proteome</keyword>
<feature type="transmembrane region" description="Helical" evidence="6">
    <location>
        <begin position="74"/>
        <end position="101"/>
    </location>
</feature>
<keyword evidence="6" id="KW-1003">Cell membrane</keyword>
<dbReference type="RefSeq" id="WP_112260255.1">
    <property type="nucleotide sequence ID" value="NZ_QMIG01000038.1"/>
</dbReference>